<accession>A0A1H5H2S0</accession>
<evidence type="ECO:0000313" key="3">
    <source>
        <dbReference type="Proteomes" id="UP000199220"/>
    </source>
</evidence>
<proteinExistence type="predicted"/>
<name>A0A1H5H2S0_9MICO</name>
<dbReference type="AlphaFoldDB" id="A0A1H5H2S0"/>
<dbReference type="EMBL" id="FNTX01000001">
    <property type="protein sequence ID" value="SEE22252.1"/>
    <property type="molecule type" value="Genomic_DNA"/>
</dbReference>
<gene>
    <name evidence="2" type="ORF">SAMN04488554_1837</name>
</gene>
<organism evidence="2 3">
    <name type="scientific">Ruania alba</name>
    <dbReference type="NCBI Taxonomy" id="648782"/>
    <lineage>
        <taxon>Bacteria</taxon>
        <taxon>Bacillati</taxon>
        <taxon>Actinomycetota</taxon>
        <taxon>Actinomycetes</taxon>
        <taxon>Micrococcales</taxon>
        <taxon>Ruaniaceae</taxon>
        <taxon>Ruania</taxon>
    </lineage>
</organism>
<feature type="region of interest" description="Disordered" evidence="1">
    <location>
        <begin position="330"/>
        <end position="351"/>
    </location>
</feature>
<feature type="compositionally biased region" description="Basic and acidic residues" evidence="1">
    <location>
        <begin position="342"/>
        <end position="351"/>
    </location>
</feature>
<keyword evidence="3" id="KW-1185">Reference proteome</keyword>
<protein>
    <submittedName>
        <fullName evidence="2">Uncharacterized protein</fullName>
    </submittedName>
</protein>
<sequence>MMPDIENLPGDPESLESNAIRMEKFAEALDRADQFLRNDVSGEFDSSAAKSIDALQEQAESIGEQYRSASSQYALCATGLARYAMTLDWVQRAMEPIVERYNELDGYNVLRGAAAAGIEQDLPEGMSAQEIQTEKAELRGQYNELYEEWEQAFQDATTLIGAGIQLSEPELDEPSKLEKVLDWLAIGGAILAIAAIWIPGVGWGAAAAGVTSLGIQGYRYSQGDASLGDLAGAGVGVIPFGRFYKFKALPDGNYQIVPGKGVNFAKTTGMSDESLEAFGQLSPQTQLLLTGAAYGDMKNTFDGLFGGVDAAGNVVYRHRDTGEVVEFEGLVTPPAPPENPEPVDRTRYPAR</sequence>
<dbReference type="Proteomes" id="UP000199220">
    <property type="component" value="Unassembled WGS sequence"/>
</dbReference>
<dbReference type="RefSeq" id="WP_089772635.1">
    <property type="nucleotide sequence ID" value="NZ_FNTX01000001.1"/>
</dbReference>
<evidence type="ECO:0000313" key="2">
    <source>
        <dbReference type="EMBL" id="SEE22252.1"/>
    </source>
</evidence>
<evidence type="ECO:0000256" key="1">
    <source>
        <dbReference type="SAM" id="MobiDB-lite"/>
    </source>
</evidence>
<reference evidence="3" key="1">
    <citation type="submission" date="2016-10" db="EMBL/GenBank/DDBJ databases">
        <authorList>
            <person name="Varghese N."/>
            <person name="Submissions S."/>
        </authorList>
    </citation>
    <scope>NUCLEOTIDE SEQUENCE [LARGE SCALE GENOMIC DNA]</scope>
    <source>
        <strain evidence="3">DSM 21368</strain>
    </source>
</reference>
<dbReference type="STRING" id="648782.SAMN04488554_1837"/>